<keyword evidence="5 6" id="KW-0472">Membrane</keyword>
<evidence type="ECO:0000313" key="8">
    <source>
        <dbReference type="Proteomes" id="UP000441523"/>
    </source>
</evidence>
<evidence type="ECO:0000256" key="6">
    <source>
        <dbReference type="SAM" id="Phobius"/>
    </source>
</evidence>
<evidence type="ECO:0000256" key="5">
    <source>
        <dbReference type="ARBA" id="ARBA00023136"/>
    </source>
</evidence>
<keyword evidence="2" id="KW-1003">Cell membrane</keyword>
<evidence type="ECO:0000256" key="2">
    <source>
        <dbReference type="ARBA" id="ARBA00022475"/>
    </source>
</evidence>
<feature type="transmembrane region" description="Helical" evidence="6">
    <location>
        <begin position="305"/>
        <end position="326"/>
    </location>
</feature>
<proteinExistence type="predicted"/>
<evidence type="ECO:0000256" key="4">
    <source>
        <dbReference type="ARBA" id="ARBA00022989"/>
    </source>
</evidence>
<dbReference type="AlphaFoldDB" id="A0A6N6MJA5"/>
<feature type="transmembrane region" description="Helical" evidence="6">
    <location>
        <begin position="179"/>
        <end position="199"/>
    </location>
</feature>
<evidence type="ECO:0000256" key="3">
    <source>
        <dbReference type="ARBA" id="ARBA00022692"/>
    </source>
</evidence>
<protein>
    <submittedName>
        <fullName evidence="7">Branched-chain amino acid ABC transporter permease</fullName>
    </submittedName>
</protein>
<feature type="transmembrane region" description="Helical" evidence="6">
    <location>
        <begin position="268"/>
        <end position="293"/>
    </location>
</feature>
<dbReference type="PANTHER" id="PTHR30482">
    <property type="entry name" value="HIGH-AFFINITY BRANCHED-CHAIN AMINO ACID TRANSPORT SYSTEM PERMEASE"/>
    <property type="match status" value="1"/>
</dbReference>
<dbReference type="InterPro" id="IPR001851">
    <property type="entry name" value="ABC_transp_permease"/>
</dbReference>
<feature type="transmembrane region" description="Helical" evidence="6">
    <location>
        <begin position="226"/>
        <end position="248"/>
    </location>
</feature>
<feature type="transmembrane region" description="Helical" evidence="6">
    <location>
        <begin position="121"/>
        <end position="138"/>
    </location>
</feature>
<reference evidence="7 8" key="1">
    <citation type="submission" date="2019-09" db="EMBL/GenBank/DDBJ databases">
        <title>YIM 132548 draft genome.</title>
        <authorList>
            <person name="Jiang L."/>
        </authorList>
    </citation>
    <scope>NUCLEOTIDE SEQUENCE [LARGE SCALE GENOMIC DNA]</scope>
    <source>
        <strain evidence="7 8">YIM 132548</strain>
    </source>
</reference>
<dbReference type="GO" id="GO:0015658">
    <property type="term" value="F:branched-chain amino acid transmembrane transporter activity"/>
    <property type="evidence" value="ECO:0007669"/>
    <property type="project" value="InterPro"/>
</dbReference>
<comment type="caution">
    <text evidence="7">The sequence shown here is derived from an EMBL/GenBank/DDBJ whole genome shotgun (WGS) entry which is preliminary data.</text>
</comment>
<dbReference type="RefSeq" id="WP_150966752.1">
    <property type="nucleotide sequence ID" value="NZ_VZZJ01000043.1"/>
</dbReference>
<dbReference type="InterPro" id="IPR043428">
    <property type="entry name" value="LivM-like"/>
</dbReference>
<feature type="transmembrane region" description="Helical" evidence="6">
    <location>
        <begin position="71"/>
        <end position="89"/>
    </location>
</feature>
<keyword evidence="4 6" id="KW-1133">Transmembrane helix</keyword>
<feature type="transmembrane region" description="Helical" evidence="6">
    <location>
        <begin position="12"/>
        <end position="31"/>
    </location>
</feature>
<feature type="transmembrane region" description="Helical" evidence="6">
    <location>
        <begin position="37"/>
        <end position="59"/>
    </location>
</feature>
<dbReference type="PROSITE" id="PS51257">
    <property type="entry name" value="PROKAR_LIPOPROTEIN"/>
    <property type="match status" value="1"/>
</dbReference>
<dbReference type="CDD" id="cd06581">
    <property type="entry name" value="TM_PBP1_LivM_like"/>
    <property type="match status" value="1"/>
</dbReference>
<accession>A0A6N6MJA5</accession>
<evidence type="ECO:0000313" key="7">
    <source>
        <dbReference type="EMBL" id="KAB1068918.1"/>
    </source>
</evidence>
<gene>
    <name evidence="7" type="ORF">F6X51_25920</name>
</gene>
<sequence length="362" mass="37362">MIPTTARSGTIAGPAGFLAVVACGLALLFGAPHVTESFGLVQMTGFAALAMFALSQGFVWGYGGIMSFGQAAFLGLGGYAYAVSVINLGDSTLPVLIAIAVPMLFAAALGYFMFFGRISDAYVGVITLTVSVILFQLFNTTSGSQYRIGQAELGGFNGIPAIPVINRIGEPGEQLDIEGLWAVAMSALILVYVLLRAILASRLGRVIVAIRENETRAQLIGYDPRLYKLLAFTISAGIAGLAGCLYANWGGFISPTVFGLSMSAQVIIYVLVGGLGTLIGPMLGAVLIQSLIIAAGTQSMVDSNLGLGLVLVGFVLLVPEGLVPVARRLVVGAAERFTARKRATPGAEPAAANPALAEGGGR</sequence>
<dbReference type="Pfam" id="PF02653">
    <property type="entry name" value="BPD_transp_2"/>
    <property type="match status" value="1"/>
</dbReference>
<dbReference type="EMBL" id="VZZJ01000043">
    <property type="protein sequence ID" value="KAB1068918.1"/>
    <property type="molecule type" value="Genomic_DNA"/>
</dbReference>
<feature type="transmembrane region" description="Helical" evidence="6">
    <location>
        <begin position="95"/>
        <end position="114"/>
    </location>
</feature>
<organism evidence="7 8">
    <name type="scientific">Methylobacterium planeticum</name>
    <dbReference type="NCBI Taxonomy" id="2615211"/>
    <lineage>
        <taxon>Bacteria</taxon>
        <taxon>Pseudomonadati</taxon>
        <taxon>Pseudomonadota</taxon>
        <taxon>Alphaproteobacteria</taxon>
        <taxon>Hyphomicrobiales</taxon>
        <taxon>Methylobacteriaceae</taxon>
        <taxon>Methylobacterium</taxon>
    </lineage>
</organism>
<name>A0A6N6MJA5_9HYPH</name>
<keyword evidence="8" id="KW-1185">Reference proteome</keyword>
<evidence type="ECO:0000256" key="1">
    <source>
        <dbReference type="ARBA" id="ARBA00004651"/>
    </source>
</evidence>
<comment type="subcellular location">
    <subcellularLocation>
        <location evidence="1">Cell membrane</location>
        <topology evidence="1">Multi-pass membrane protein</topology>
    </subcellularLocation>
</comment>
<dbReference type="Proteomes" id="UP000441523">
    <property type="component" value="Unassembled WGS sequence"/>
</dbReference>
<keyword evidence="3 6" id="KW-0812">Transmembrane</keyword>
<dbReference type="GO" id="GO:0005886">
    <property type="term" value="C:plasma membrane"/>
    <property type="evidence" value="ECO:0007669"/>
    <property type="project" value="UniProtKB-SubCell"/>
</dbReference>
<dbReference type="PANTHER" id="PTHR30482:SF10">
    <property type="entry name" value="HIGH-AFFINITY BRANCHED-CHAIN AMINO ACID TRANSPORT PROTEIN BRAE"/>
    <property type="match status" value="1"/>
</dbReference>